<dbReference type="EC" id="3.6.4.-" evidence="11"/>
<dbReference type="RefSeq" id="WP_324715766.1">
    <property type="nucleotide sequence ID" value="NZ_CP141615.1"/>
</dbReference>
<keyword evidence="6" id="KW-0238">DNA-binding</keyword>
<evidence type="ECO:0000256" key="3">
    <source>
        <dbReference type="ARBA" id="ARBA00022801"/>
    </source>
</evidence>
<dbReference type="InterPro" id="IPR052511">
    <property type="entry name" value="ATP-dep_Helicase"/>
</dbReference>
<reference evidence="11 12" key="1">
    <citation type="journal article" date="2024" name="Front. Microbiol.">
        <title>Novel thermophilic genera Geochorda gen. nov. and Carboxydochorda gen. nov. from the deep terrestrial subsurface reveal the ecophysiological diversity in the class Limnochordia.</title>
        <authorList>
            <person name="Karnachuk O.V."/>
            <person name="Lukina A.P."/>
            <person name="Avakyan M.R."/>
            <person name="Kadnikov V.V."/>
            <person name="Begmatov S."/>
            <person name="Beletsky A.V."/>
            <person name="Vlasova K.G."/>
            <person name="Novikov A.A."/>
            <person name="Shcherbakova V.A."/>
            <person name="Mardanov A.V."/>
            <person name="Ravin N.V."/>
        </authorList>
    </citation>
    <scope>NUCLEOTIDE SEQUENCE [LARGE SCALE GENOMIC DNA]</scope>
    <source>
        <strain evidence="11 12">L945</strain>
    </source>
</reference>
<dbReference type="InterPro" id="IPR013701">
    <property type="entry name" value="Lhr-like_DEAD/DEAH_assoc"/>
</dbReference>
<feature type="domain" description="Helicase ATP-binding" evidence="9">
    <location>
        <begin position="20"/>
        <end position="213"/>
    </location>
</feature>
<dbReference type="InterPro" id="IPR001650">
    <property type="entry name" value="Helicase_C-like"/>
</dbReference>
<keyword evidence="4 11" id="KW-0347">Helicase</keyword>
<proteinExistence type="predicted"/>
<keyword evidence="1" id="KW-0547">Nucleotide-binding</keyword>
<evidence type="ECO:0000256" key="6">
    <source>
        <dbReference type="ARBA" id="ARBA00023125"/>
    </source>
</evidence>
<dbReference type="GO" id="GO:0004386">
    <property type="term" value="F:helicase activity"/>
    <property type="evidence" value="ECO:0007669"/>
    <property type="project" value="UniProtKB-KW"/>
</dbReference>
<keyword evidence="3 11" id="KW-0378">Hydrolase</keyword>
<sequence length="1514" mass="165148">MAAYFRERFGAPTLAQRMAWPAIRSGRDTLVAAPTGSGKTLAAFLVSLDDLIRRPVPSNPALHTLYVSPLRALSHDIHRSLELPLRDLQRLFVQTARRPFPPIDVGVRTSDTPPARRRAMATKPPHILVTTPESLLLMMLAPRMRPALASVRRVIVDELHALLPTKRGALLALCLELLDELAGRRVQRIGLSATIRPLEEAARFLTGTRQPGAEVVDAGARRTMDLQVILPAAAFPSAPEGTIWPSIARRLVDLIESHRSTLVFVNNRRQAERLTHLVNELAGRRLALTHHGSMARASRLYVEQALKAGELKAVIATATLELGIDVGFIDLVVHVESPPEVAQGLQRVGRSGHAVHASAKGRILPKHPSDLLEAAACARAIARFDIEPLAPVRQPADVLAQFVAGAATIRPWREPELLALVRRTASFSGISEEMWHEVLGLLAGETPGRPDVPVRPRIAWDRRDGAIRGIDATRTVLYANAGTIPDRGTYPVYLSGTDVRLGELDEEFVYETRRGDVFWLGMGAWRVEAIRPDRVLVSRASGVVAKVPFWRGEGLSRSSHLGRHVATLLEELEPLLAAGQEAAGRARIRQECHADDDAAGALVDYLTRQLRACGTLPGPHRVVVESFPDELGDRRLAIHSPLGRRLNQAWALAQIAWARRHLGLELDTAVADDGILLRLPGEYLLEDASPLVALEGEDPESLIDAELPGTHLVAQLFREAAGRALLITRPHRRRRLPLWQQRLRAADLMLLQSAHGQRPGVLVREALREARQDVLDVTAMAALVRAIRTGEVEVRTVTLPAPSPFAASLLFQFTATFLYEPDAPKAERQAAVLMGTAPQALQEAAADGSLPRLLHPDAIREVSRRRAFPPWLRQRPPRSIQEMDEWLRHAGDVSDDELAAMLGHEQRPTAREWLERLAEQGRVTHEGGLWIHEGILPLLQAARREEGPEAQDAARMLLERKALAGGPLDAEAAARRYGLSLPLVERALMELVASGDLVHGVLEEGGPARFVATPALVEMRRLTLIQARQLSEPISLAAFLRFLAARHRLVPSEGQPPALFPSGTALAPDAAAEAARRLMGWSAPYRDWLRVLLPVRLGPRASQLLAAAVAAGRLGWLRVPASPRAGAGGEPAPRGAGPSLWTVFPRAELPLVAALFETDSRAEALDPGDRPLLEALGAGGSWFPWELAGRLGLPEPAIRDGLTRLVRQGLASAEAMALVERLGAEGLPGPQLPKSRPGPLGPAGYRALGRRMREAARERARLAALRSRQAAVSMAGDLDTTRFYGVLPLPDGPSPASAWARALVERYGVVARELHRQEGVPLPWAHVAQALEQQEARGGVVRGYFVEGLSGEQFAPKELVDVLREWHEPRSETMWAASLRDPVLLPLHFAAPPAWWPPGPRAEGAWCVLADGMPVLLVQVASGSLWFAPGASPQTLVRAARLFLERLTATGQGRRLVVRSIQGRPVGEARKSGEAAWLKDAGFIEGPRTLEHWLDPFSGGRPTEWHGTSTQCGP</sequence>
<dbReference type="PANTHER" id="PTHR47962:SF5">
    <property type="entry name" value="ATP-DEPENDENT HELICASE LHR-RELATED"/>
    <property type="match status" value="1"/>
</dbReference>
<evidence type="ECO:0000313" key="12">
    <source>
        <dbReference type="Proteomes" id="UP001332192"/>
    </source>
</evidence>
<dbReference type="InterPro" id="IPR045628">
    <property type="entry name" value="Lhr_WH_dom"/>
</dbReference>
<keyword evidence="12" id="KW-1185">Reference proteome</keyword>
<protein>
    <submittedName>
        <fullName evidence="11">DEAD/DEAH box helicase</fullName>
        <ecNumber evidence="11">3.6.4.-</ecNumber>
    </submittedName>
</protein>
<dbReference type="Proteomes" id="UP001332192">
    <property type="component" value="Chromosome"/>
</dbReference>
<dbReference type="Pfam" id="PF08494">
    <property type="entry name" value="DEAD_assoc"/>
    <property type="match status" value="1"/>
</dbReference>
<evidence type="ECO:0000256" key="5">
    <source>
        <dbReference type="ARBA" id="ARBA00022840"/>
    </source>
</evidence>
<name>A0ABZ1BV07_9FIRM</name>
<dbReference type="InterPro" id="IPR011545">
    <property type="entry name" value="DEAD/DEAH_box_helicase_dom"/>
</dbReference>
<keyword evidence="8" id="KW-0413">Isomerase</keyword>
<dbReference type="Pfam" id="PF19306">
    <property type="entry name" value="WHD_Lhr"/>
    <property type="match status" value="1"/>
</dbReference>
<dbReference type="GO" id="GO:0016787">
    <property type="term" value="F:hydrolase activity"/>
    <property type="evidence" value="ECO:0007669"/>
    <property type="project" value="UniProtKB-KW"/>
</dbReference>
<evidence type="ECO:0000259" key="10">
    <source>
        <dbReference type="PROSITE" id="PS51194"/>
    </source>
</evidence>
<evidence type="ECO:0000256" key="1">
    <source>
        <dbReference type="ARBA" id="ARBA00022741"/>
    </source>
</evidence>
<keyword evidence="5" id="KW-0067">ATP-binding</keyword>
<dbReference type="InterPro" id="IPR014001">
    <property type="entry name" value="Helicase_ATP-bd"/>
</dbReference>
<accession>A0ABZ1BV07</accession>
<evidence type="ECO:0000259" key="9">
    <source>
        <dbReference type="PROSITE" id="PS51192"/>
    </source>
</evidence>
<evidence type="ECO:0000256" key="4">
    <source>
        <dbReference type="ARBA" id="ARBA00022806"/>
    </source>
</evidence>
<dbReference type="SUPFAM" id="SSF52540">
    <property type="entry name" value="P-loop containing nucleoside triphosphate hydrolases"/>
    <property type="match status" value="1"/>
</dbReference>
<dbReference type="Pfam" id="PF00270">
    <property type="entry name" value="DEAD"/>
    <property type="match status" value="1"/>
</dbReference>
<dbReference type="CDD" id="cd18796">
    <property type="entry name" value="SF2_C_LHR"/>
    <property type="match status" value="1"/>
</dbReference>
<dbReference type="PANTHER" id="PTHR47962">
    <property type="entry name" value="ATP-DEPENDENT HELICASE LHR-RELATED-RELATED"/>
    <property type="match status" value="1"/>
</dbReference>
<dbReference type="Gene3D" id="3.40.50.300">
    <property type="entry name" value="P-loop containing nucleotide triphosphate hydrolases"/>
    <property type="match status" value="2"/>
</dbReference>
<dbReference type="PROSITE" id="PS51194">
    <property type="entry name" value="HELICASE_CTER"/>
    <property type="match status" value="1"/>
</dbReference>
<dbReference type="SMART" id="SM00487">
    <property type="entry name" value="DEXDc"/>
    <property type="match status" value="1"/>
</dbReference>
<keyword evidence="2" id="KW-0227">DNA damage</keyword>
<dbReference type="Pfam" id="PF23234">
    <property type="entry name" value="WHD_4th_Lhr"/>
    <property type="match status" value="1"/>
</dbReference>
<evidence type="ECO:0000256" key="7">
    <source>
        <dbReference type="ARBA" id="ARBA00023204"/>
    </source>
</evidence>
<keyword evidence="7" id="KW-0234">DNA repair</keyword>
<dbReference type="InterPro" id="IPR027417">
    <property type="entry name" value="P-loop_NTPase"/>
</dbReference>
<evidence type="ECO:0000256" key="8">
    <source>
        <dbReference type="ARBA" id="ARBA00023235"/>
    </source>
</evidence>
<dbReference type="PROSITE" id="PS51192">
    <property type="entry name" value="HELICASE_ATP_BIND_1"/>
    <property type="match status" value="1"/>
</dbReference>
<evidence type="ECO:0000313" key="11">
    <source>
        <dbReference type="EMBL" id="WRP16493.1"/>
    </source>
</evidence>
<gene>
    <name evidence="11" type="ORF">U7230_10345</name>
</gene>
<dbReference type="EMBL" id="CP141615">
    <property type="protein sequence ID" value="WRP16493.1"/>
    <property type="molecule type" value="Genomic_DNA"/>
</dbReference>
<dbReference type="InterPro" id="IPR055367">
    <property type="entry name" value="WH4_Lhr"/>
</dbReference>
<feature type="domain" description="Helicase C-terminal" evidence="10">
    <location>
        <begin position="250"/>
        <end position="397"/>
    </location>
</feature>
<dbReference type="SMART" id="SM00490">
    <property type="entry name" value="HELICc"/>
    <property type="match status" value="1"/>
</dbReference>
<dbReference type="Pfam" id="PF00271">
    <property type="entry name" value="Helicase_C"/>
    <property type="match status" value="1"/>
</dbReference>
<evidence type="ECO:0000256" key="2">
    <source>
        <dbReference type="ARBA" id="ARBA00022763"/>
    </source>
</evidence>
<organism evidence="11 12">
    <name type="scientific">Carboxydichorda subterranea</name>
    <dbReference type="NCBI Taxonomy" id="3109565"/>
    <lineage>
        <taxon>Bacteria</taxon>
        <taxon>Bacillati</taxon>
        <taxon>Bacillota</taxon>
        <taxon>Limnochordia</taxon>
        <taxon>Limnochordales</taxon>
        <taxon>Geochordaceae</taxon>
        <taxon>Carboxydichorda</taxon>
    </lineage>
</organism>